<evidence type="ECO:0000259" key="7">
    <source>
        <dbReference type="Pfam" id="PF08281"/>
    </source>
</evidence>
<dbReference type="InterPro" id="IPR013249">
    <property type="entry name" value="RNA_pol_sigma70_r4_t2"/>
</dbReference>
<dbReference type="Proteomes" id="UP001081071">
    <property type="component" value="Unassembled WGS sequence"/>
</dbReference>
<evidence type="ECO:0000259" key="6">
    <source>
        <dbReference type="Pfam" id="PF04542"/>
    </source>
</evidence>
<comment type="similarity">
    <text evidence="1">Belongs to the sigma-70 factor family. ECF subfamily.</text>
</comment>
<evidence type="ECO:0000313" key="9">
    <source>
        <dbReference type="Proteomes" id="UP001081071"/>
    </source>
</evidence>
<dbReference type="Gene3D" id="1.10.10.10">
    <property type="entry name" value="Winged helix-like DNA-binding domain superfamily/Winged helix DNA-binding domain"/>
    <property type="match status" value="1"/>
</dbReference>
<keyword evidence="5" id="KW-0804">Transcription</keyword>
<proteinExistence type="inferred from homology"/>
<evidence type="ECO:0000256" key="1">
    <source>
        <dbReference type="ARBA" id="ARBA00010641"/>
    </source>
</evidence>
<organism evidence="8 9">
    <name type="scientific">Rhodococcus ruber</name>
    <dbReference type="NCBI Taxonomy" id="1830"/>
    <lineage>
        <taxon>Bacteria</taxon>
        <taxon>Bacillati</taxon>
        <taxon>Actinomycetota</taxon>
        <taxon>Actinomycetes</taxon>
        <taxon>Mycobacteriales</taxon>
        <taxon>Nocardiaceae</taxon>
        <taxon>Rhodococcus</taxon>
    </lineage>
</organism>
<dbReference type="InterPro" id="IPR039425">
    <property type="entry name" value="RNA_pol_sigma-70-like"/>
</dbReference>
<dbReference type="SUPFAM" id="SSF88946">
    <property type="entry name" value="Sigma2 domain of RNA polymerase sigma factors"/>
    <property type="match status" value="1"/>
</dbReference>
<evidence type="ECO:0000313" key="8">
    <source>
        <dbReference type="EMBL" id="MCZ4521197.1"/>
    </source>
</evidence>
<keyword evidence="2" id="KW-0805">Transcription regulation</keyword>
<dbReference type="InterPro" id="IPR013325">
    <property type="entry name" value="RNA_pol_sigma_r2"/>
</dbReference>
<dbReference type="Gene3D" id="1.10.1740.10">
    <property type="match status" value="1"/>
</dbReference>
<evidence type="ECO:0000256" key="2">
    <source>
        <dbReference type="ARBA" id="ARBA00023015"/>
    </source>
</evidence>
<sequence>MNDGALLALCREGDSAAFGELVGRHRTHAWAVCLQITGNRHDAEDALQDTLTSAWQNLHRFRGDAKFSTWLHRIAANASLSLIRRRKEVLDYSPEGIDLPDLSSPTADRVADVDAVRSALAQLPEDFREAIVLREFADLSYSEIAAHQRVGIQTVKSRISRGRAQLVALLTPAVG</sequence>
<dbReference type="EMBL" id="JAPWIJ010000010">
    <property type="protein sequence ID" value="MCZ4521197.1"/>
    <property type="molecule type" value="Genomic_DNA"/>
</dbReference>
<dbReference type="Pfam" id="PF04542">
    <property type="entry name" value="Sigma70_r2"/>
    <property type="match status" value="1"/>
</dbReference>
<protein>
    <submittedName>
        <fullName evidence="8">Sigma-70 family RNA polymerase sigma factor</fullName>
    </submittedName>
</protein>
<comment type="caution">
    <text evidence="8">The sequence shown here is derived from an EMBL/GenBank/DDBJ whole genome shotgun (WGS) entry which is preliminary data.</text>
</comment>
<accession>A0ABT4MJN0</accession>
<keyword evidence="3" id="KW-0731">Sigma factor</keyword>
<keyword evidence="4" id="KW-0238">DNA-binding</keyword>
<dbReference type="PANTHER" id="PTHR43133">
    <property type="entry name" value="RNA POLYMERASE ECF-TYPE SIGMA FACTO"/>
    <property type="match status" value="1"/>
</dbReference>
<dbReference type="InterPro" id="IPR013324">
    <property type="entry name" value="RNA_pol_sigma_r3/r4-like"/>
</dbReference>
<dbReference type="RefSeq" id="WP_269607631.1">
    <property type="nucleotide sequence ID" value="NZ_JAPWIJ010000010.1"/>
</dbReference>
<dbReference type="InterPro" id="IPR036388">
    <property type="entry name" value="WH-like_DNA-bd_sf"/>
</dbReference>
<dbReference type="SUPFAM" id="SSF88659">
    <property type="entry name" value="Sigma3 and sigma4 domains of RNA polymerase sigma factors"/>
    <property type="match status" value="1"/>
</dbReference>
<dbReference type="Pfam" id="PF08281">
    <property type="entry name" value="Sigma70_r4_2"/>
    <property type="match status" value="1"/>
</dbReference>
<feature type="domain" description="RNA polymerase sigma factor 70 region 4 type 2" evidence="7">
    <location>
        <begin position="115"/>
        <end position="166"/>
    </location>
</feature>
<feature type="domain" description="RNA polymerase sigma-70 region 2" evidence="6">
    <location>
        <begin position="21"/>
        <end position="87"/>
    </location>
</feature>
<evidence type="ECO:0000256" key="4">
    <source>
        <dbReference type="ARBA" id="ARBA00023125"/>
    </source>
</evidence>
<keyword evidence="9" id="KW-1185">Reference proteome</keyword>
<dbReference type="InterPro" id="IPR014284">
    <property type="entry name" value="RNA_pol_sigma-70_dom"/>
</dbReference>
<evidence type="ECO:0000256" key="5">
    <source>
        <dbReference type="ARBA" id="ARBA00023163"/>
    </source>
</evidence>
<dbReference type="PANTHER" id="PTHR43133:SF8">
    <property type="entry name" value="RNA POLYMERASE SIGMA FACTOR HI_1459-RELATED"/>
    <property type="match status" value="1"/>
</dbReference>
<name>A0ABT4MJN0_9NOCA</name>
<dbReference type="NCBIfam" id="TIGR02937">
    <property type="entry name" value="sigma70-ECF"/>
    <property type="match status" value="1"/>
</dbReference>
<dbReference type="InterPro" id="IPR007627">
    <property type="entry name" value="RNA_pol_sigma70_r2"/>
</dbReference>
<reference evidence="8" key="1">
    <citation type="submission" date="2022-12" db="EMBL/GenBank/DDBJ databases">
        <authorList>
            <person name="Krivoruchko A.V."/>
            <person name="Elkin A."/>
        </authorList>
    </citation>
    <scope>NUCLEOTIDE SEQUENCE</scope>
    <source>
        <strain evidence="8">IEGM 1391</strain>
    </source>
</reference>
<evidence type="ECO:0000256" key="3">
    <source>
        <dbReference type="ARBA" id="ARBA00023082"/>
    </source>
</evidence>
<gene>
    <name evidence="8" type="ORF">O4220_22010</name>
</gene>
<dbReference type="CDD" id="cd06171">
    <property type="entry name" value="Sigma70_r4"/>
    <property type="match status" value="1"/>
</dbReference>